<dbReference type="InterPro" id="IPR000048">
    <property type="entry name" value="IQ_motif_EF-hand-BS"/>
</dbReference>
<dbReference type="AlphaFoldDB" id="A0A9Q1QVQ4"/>
<evidence type="ECO:0000256" key="1">
    <source>
        <dbReference type="ARBA" id="ARBA00022860"/>
    </source>
</evidence>
<proteinExistence type="inferred from homology"/>
<comment type="similarity">
    <text evidence="2">Belongs to the IQD family.</text>
</comment>
<dbReference type="Pfam" id="PF00612">
    <property type="entry name" value="IQ"/>
    <property type="match status" value="1"/>
</dbReference>
<keyword evidence="5" id="KW-1185">Reference proteome</keyword>
<keyword evidence="1" id="KW-0112">Calmodulin-binding</keyword>
<dbReference type="Proteomes" id="UP001152561">
    <property type="component" value="Unassembled WGS sequence"/>
</dbReference>
<organism evidence="4 5">
    <name type="scientific">Anisodus acutangulus</name>
    <dbReference type="NCBI Taxonomy" id="402998"/>
    <lineage>
        <taxon>Eukaryota</taxon>
        <taxon>Viridiplantae</taxon>
        <taxon>Streptophyta</taxon>
        <taxon>Embryophyta</taxon>
        <taxon>Tracheophyta</taxon>
        <taxon>Spermatophyta</taxon>
        <taxon>Magnoliopsida</taxon>
        <taxon>eudicotyledons</taxon>
        <taxon>Gunneridae</taxon>
        <taxon>Pentapetalae</taxon>
        <taxon>asterids</taxon>
        <taxon>lamiids</taxon>
        <taxon>Solanales</taxon>
        <taxon>Solanaceae</taxon>
        <taxon>Solanoideae</taxon>
        <taxon>Hyoscyameae</taxon>
        <taxon>Anisodus</taxon>
    </lineage>
</organism>
<dbReference type="GO" id="GO:0005516">
    <property type="term" value="F:calmodulin binding"/>
    <property type="evidence" value="ECO:0007669"/>
    <property type="project" value="UniProtKB-KW"/>
</dbReference>
<dbReference type="PANTHER" id="PTHR32295:SF276">
    <property type="entry name" value="PROTEIN IQ-DOMAIN 14-LIKE"/>
    <property type="match status" value="1"/>
</dbReference>
<evidence type="ECO:0000313" key="5">
    <source>
        <dbReference type="Proteomes" id="UP001152561"/>
    </source>
</evidence>
<name>A0A9Q1QVQ4_9SOLA</name>
<feature type="region of interest" description="Disordered" evidence="3">
    <location>
        <begin position="20"/>
        <end position="58"/>
    </location>
</feature>
<evidence type="ECO:0000313" key="4">
    <source>
        <dbReference type="EMBL" id="KAJ8529404.1"/>
    </source>
</evidence>
<dbReference type="PROSITE" id="PS50096">
    <property type="entry name" value="IQ"/>
    <property type="match status" value="1"/>
</dbReference>
<evidence type="ECO:0000256" key="3">
    <source>
        <dbReference type="SAM" id="MobiDB-lite"/>
    </source>
</evidence>
<dbReference type="PANTHER" id="PTHR32295">
    <property type="entry name" value="IQ-DOMAIN 5-RELATED"/>
    <property type="match status" value="1"/>
</dbReference>
<feature type="compositionally biased region" description="Polar residues" evidence="3">
    <location>
        <begin position="26"/>
        <end position="36"/>
    </location>
</feature>
<dbReference type="OrthoDB" id="1298402at2759"/>
<comment type="caution">
    <text evidence="4">The sequence shown here is derived from an EMBL/GenBank/DDBJ whole genome shotgun (WGS) entry which is preliminary data.</text>
</comment>
<protein>
    <submittedName>
        <fullName evidence="4">Uncharacterized protein</fullName>
    </submittedName>
</protein>
<reference evidence="5" key="1">
    <citation type="journal article" date="2023" name="Proc. Natl. Acad. Sci. U.S.A.">
        <title>Genomic and structural basis for evolution of tropane alkaloid biosynthesis.</title>
        <authorList>
            <person name="Wanga Y.-J."/>
            <person name="Taina T."/>
            <person name="Yua J.-Y."/>
            <person name="Lia J."/>
            <person name="Xua B."/>
            <person name="Chenc J."/>
            <person name="D'Auriad J.C."/>
            <person name="Huanga J.-P."/>
            <person name="Huanga S.-X."/>
        </authorList>
    </citation>
    <scope>NUCLEOTIDE SEQUENCE [LARGE SCALE GENOMIC DNA]</scope>
    <source>
        <strain evidence="5">cv. KIB-2019</strain>
    </source>
</reference>
<feature type="compositionally biased region" description="Basic residues" evidence="3">
    <location>
        <begin position="39"/>
        <end position="58"/>
    </location>
</feature>
<accession>A0A9Q1QVQ4</accession>
<dbReference type="EMBL" id="JAJAGQ010000022">
    <property type="protein sequence ID" value="KAJ8529404.1"/>
    <property type="molecule type" value="Genomic_DNA"/>
</dbReference>
<evidence type="ECO:0000256" key="2">
    <source>
        <dbReference type="ARBA" id="ARBA00024341"/>
    </source>
</evidence>
<gene>
    <name evidence="4" type="ORF">K7X08_036239</name>
</gene>
<sequence>MGKANKWIRNILMMMGEKKEEKSIESMGTPTASCPSTPKVKRRWSFKKSSSMKRNNHKSTRSFDLTFTHKLNTQGSMPEFDIQDKLNKTNLAATGATEPKTYITRRVKDAAATRIQAVFRSYLARRALRALRSLVRLQALSSDDRRSTYPKLKVESESIILSLPEFAALKRKLLAFKKEGEFRIKVA</sequence>